<gene>
    <name evidence="2" type="ORF">Psi01_25050</name>
</gene>
<evidence type="ECO:0008006" key="4">
    <source>
        <dbReference type="Google" id="ProtNLM"/>
    </source>
</evidence>
<proteinExistence type="predicted"/>
<keyword evidence="3" id="KW-1185">Reference proteome</keyword>
<dbReference type="SUPFAM" id="SSF48371">
    <property type="entry name" value="ARM repeat"/>
    <property type="match status" value="1"/>
</dbReference>
<evidence type="ECO:0000313" key="2">
    <source>
        <dbReference type="EMBL" id="GIH91875.1"/>
    </source>
</evidence>
<organism evidence="2 3">
    <name type="scientific">Planobispora siamensis</name>
    <dbReference type="NCBI Taxonomy" id="936338"/>
    <lineage>
        <taxon>Bacteria</taxon>
        <taxon>Bacillati</taxon>
        <taxon>Actinomycetota</taxon>
        <taxon>Actinomycetes</taxon>
        <taxon>Streptosporangiales</taxon>
        <taxon>Streptosporangiaceae</taxon>
        <taxon>Planobispora</taxon>
    </lineage>
</organism>
<name>A0A8J3SF23_9ACTN</name>
<dbReference type="Proteomes" id="UP000619788">
    <property type="component" value="Unassembled WGS sequence"/>
</dbReference>
<reference evidence="2 3" key="1">
    <citation type="submission" date="2021-01" db="EMBL/GenBank/DDBJ databases">
        <title>Whole genome shotgun sequence of Planobispora siamensis NBRC 107568.</title>
        <authorList>
            <person name="Komaki H."/>
            <person name="Tamura T."/>
        </authorList>
    </citation>
    <scope>NUCLEOTIDE SEQUENCE [LARGE SCALE GENOMIC DNA]</scope>
    <source>
        <strain evidence="2 3">NBRC 107568</strain>
    </source>
</reference>
<dbReference type="RefSeq" id="WP_204064133.1">
    <property type="nucleotide sequence ID" value="NZ_BOOJ01000023.1"/>
</dbReference>
<comment type="caution">
    <text evidence="2">The sequence shown here is derived from an EMBL/GenBank/DDBJ whole genome shotgun (WGS) entry which is preliminary data.</text>
</comment>
<protein>
    <recommendedName>
        <fullName evidence="4">HEAT repeat-containing protein</fullName>
    </recommendedName>
</protein>
<sequence length="232" mass="24352">MQMGLTAVADVDWSRLFHAYGMASDTPGHLRALVGDDEDARRAAVLHLGGAVIHQGTPWTVTPPAALVVAGLLADPRTARPVADPFSGRDSGGESAVKPLRVILLGFLREVAEAARPGVPEDELRAAAYPAGREPDIPALARRMFAVDGWGDEDADAEDEDEEDADEEDADEDEEEWDEEVADAAVARATLDLRAMLPGLAAPVAACLGDDDPRVRDGAAEALAAIEAVTAG</sequence>
<dbReference type="EMBL" id="BOOJ01000023">
    <property type="protein sequence ID" value="GIH91875.1"/>
    <property type="molecule type" value="Genomic_DNA"/>
</dbReference>
<feature type="region of interest" description="Disordered" evidence="1">
    <location>
        <begin position="152"/>
        <end position="179"/>
    </location>
</feature>
<dbReference type="AlphaFoldDB" id="A0A8J3SF23"/>
<dbReference type="InterPro" id="IPR016024">
    <property type="entry name" value="ARM-type_fold"/>
</dbReference>
<evidence type="ECO:0000313" key="3">
    <source>
        <dbReference type="Proteomes" id="UP000619788"/>
    </source>
</evidence>
<evidence type="ECO:0000256" key="1">
    <source>
        <dbReference type="SAM" id="MobiDB-lite"/>
    </source>
</evidence>
<accession>A0A8J3SF23</accession>